<reference evidence="1" key="1">
    <citation type="submission" date="2021-03" db="EMBL/GenBank/DDBJ databases">
        <title>Draft genome sequence of rust myrtle Austropuccinia psidii MF-1, a brazilian biotype.</title>
        <authorList>
            <person name="Quecine M.C."/>
            <person name="Pachon D.M.R."/>
            <person name="Bonatelli M.L."/>
            <person name="Correr F.H."/>
            <person name="Franceschini L.M."/>
            <person name="Leite T.F."/>
            <person name="Margarido G.R.A."/>
            <person name="Almeida C.A."/>
            <person name="Ferrarezi J.A."/>
            <person name="Labate C.A."/>
        </authorList>
    </citation>
    <scope>NUCLEOTIDE SEQUENCE</scope>
    <source>
        <strain evidence="1">MF-1</strain>
    </source>
</reference>
<evidence type="ECO:0000313" key="2">
    <source>
        <dbReference type="Proteomes" id="UP000765509"/>
    </source>
</evidence>
<gene>
    <name evidence="1" type="ORF">O181_018777</name>
</gene>
<accession>A0A9Q3C8H5</accession>
<evidence type="ECO:0000313" key="1">
    <source>
        <dbReference type="EMBL" id="MBW0479062.1"/>
    </source>
</evidence>
<sequence length="76" mass="8152">MLPHCPQDMPLRLPPHICPHPPSCFCTPASKHANAPAEPSPLLTLPPTHLILAASYHPYAHIVPSRHASNTALTPA</sequence>
<dbReference type="AlphaFoldDB" id="A0A9Q3C8H5"/>
<proteinExistence type="predicted"/>
<dbReference type="Proteomes" id="UP000765509">
    <property type="component" value="Unassembled WGS sequence"/>
</dbReference>
<keyword evidence="2" id="KW-1185">Reference proteome</keyword>
<dbReference type="EMBL" id="AVOT02005440">
    <property type="protein sequence ID" value="MBW0479062.1"/>
    <property type="molecule type" value="Genomic_DNA"/>
</dbReference>
<name>A0A9Q3C8H5_9BASI</name>
<comment type="caution">
    <text evidence="1">The sequence shown here is derived from an EMBL/GenBank/DDBJ whole genome shotgun (WGS) entry which is preliminary data.</text>
</comment>
<protein>
    <submittedName>
        <fullName evidence="1">Uncharacterized protein</fullName>
    </submittedName>
</protein>
<organism evidence="1 2">
    <name type="scientific">Austropuccinia psidii MF-1</name>
    <dbReference type="NCBI Taxonomy" id="1389203"/>
    <lineage>
        <taxon>Eukaryota</taxon>
        <taxon>Fungi</taxon>
        <taxon>Dikarya</taxon>
        <taxon>Basidiomycota</taxon>
        <taxon>Pucciniomycotina</taxon>
        <taxon>Pucciniomycetes</taxon>
        <taxon>Pucciniales</taxon>
        <taxon>Sphaerophragmiaceae</taxon>
        <taxon>Austropuccinia</taxon>
    </lineage>
</organism>